<feature type="signal peptide" evidence="1">
    <location>
        <begin position="1"/>
        <end position="18"/>
    </location>
</feature>
<evidence type="ECO:0000313" key="3">
    <source>
        <dbReference type="Proteomes" id="UP001629113"/>
    </source>
</evidence>
<organism evidence="2 3">
    <name type="scientific">Phlyctema vagabunda</name>
    <dbReference type="NCBI Taxonomy" id="108571"/>
    <lineage>
        <taxon>Eukaryota</taxon>
        <taxon>Fungi</taxon>
        <taxon>Dikarya</taxon>
        <taxon>Ascomycota</taxon>
        <taxon>Pezizomycotina</taxon>
        <taxon>Leotiomycetes</taxon>
        <taxon>Helotiales</taxon>
        <taxon>Dermateaceae</taxon>
        <taxon>Phlyctema</taxon>
    </lineage>
</organism>
<dbReference type="EMBL" id="JBFCZG010000011">
    <property type="protein sequence ID" value="KAL3417433.1"/>
    <property type="molecule type" value="Genomic_DNA"/>
</dbReference>
<sequence length="295" mass="33128">MKLTTPLVLATLCELALCGDDRDLSGDVWKNTLTRRQTSWSPPSALVTPLQEVWDHELQTYNNGNLLGFKNYGYDIIMAAQGSLKFCVRWESDATITEAQRKAVAASLQTNVKKWTDNLSGFMGWPFDNIPVSVTGWAVKNTNLLQGSTSGTDVYTTTDEEGIPQCDPRCGRFFHQDNDYSTCPGGADRHYDVSLWLTAGMEGGAGGDWGQRVGSEYFLSALDNPHIWLHEFGHTLALDDFYDWTPTGQTNFIMNAGSSQVVTEFDIWMMRDFWRHLASRYNLRKLKNRAIGSAQ</sequence>
<evidence type="ECO:0000256" key="1">
    <source>
        <dbReference type="SAM" id="SignalP"/>
    </source>
</evidence>
<dbReference type="PANTHER" id="PTHR35606:SF4">
    <property type="entry name" value="CELLULOSE-BINDING FAMILY II PROTEIN"/>
    <property type="match status" value="1"/>
</dbReference>
<comment type="caution">
    <text evidence="2">The sequence shown here is derived from an EMBL/GenBank/DDBJ whole genome shotgun (WGS) entry which is preliminary data.</text>
</comment>
<protein>
    <submittedName>
        <fullName evidence="2">Cellulose-binding family ii</fullName>
    </submittedName>
</protein>
<accession>A0ABR4P2A2</accession>
<dbReference type="Proteomes" id="UP001629113">
    <property type="component" value="Unassembled WGS sequence"/>
</dbReference>
<feature type="chain" id="PRO_5046107028" evidence="1">
    <location>
        <begin position="19"/>
        <end position="295"/>
    </location>
</feature>
<keyword evidence="1" id="KW-0732">Signal</keyword>
<name>A0ABR4P2A2_9HELO</name>
<proteinExistence type="predicted"/>
<evidence type="ECO:0000313" key="2">
    <source>
        <dbReference type="EMBL" id="KAL3417433.1"/>
    </source>
</evidence>
<gene>
    <name evidence="2" type="ORF">PVAG01_11433</name>
</gene>
<keyword evidence="3" id="KW-1185">Reference proteome</keyword>
<dbReference type="PANTHER" id="PTHR35606">
    <property type="entry name" value="CELLULOSE-BINDING FAMILY II PROTEIN"/>
    <property type="match status" value="1"/>
</dbReference>
<reference evidence="2 3" key="1">
    <citation type="submission" date="2024-06" db="EMBL/GenBank/DDBJ databases">
        <title>Complete genome of Phlyctema vagabunda strain 19-DSS-EL-015.</title>
        <authorList>
            <person name="Fiorenzani C."/>
        </authorList>
    </citation>
    <scope>NUCLEOTIDE SEQUENCE [LARGE SCALE GENOMIC DNA]</scope>
    <source>
        <strain evidence="2 3">19-DSS-EL-015</strain>
    </source>
</reference>